<keyword evidence="1" id="KW-0479">Metal-binding</keyword>
<evidence type="ECO:0000259" key="4">
    <source>
        <dbReference type="PROSITE" id="PS51379"/>
    </source>
</evidence>
<evidence type="ECO:0000256" key="1">
    <source>
        <dbReference type="ARBA" id="ARBA00022723"/>
    </source>
</evidence>
<keyword evidence="2" id="KW-0408">Iron</keyword>
<evidence type="ECO:0000313" key="5">
    <source>
        <dbReference type="EMBL" id="HFT92374.1"/>
    </source>
</evidence>
<dbReference type="InterPro" id="IPR017900">
    <property type="entry name" value="4Fe4S_Fe_S_CS"/>
</dbReference>
<accession>A0A7C3QXX2</accession>
<organism evidence="5">
    <name type="scientific">Leptospirillum ferriphilum</name>
    <dbReference type="NCBI Taxonomy" id="178606"/>
    <lineage>
        <taxon>Bacteria</taxon>
        <taxon>Pseudomonadati</taxon>
        <taxon>Nitrospirota</taxon>
        <taxon>Nitrospiria</taxon>
        <taxon>Nitrospirales</taxon>
        <taxon>Nitrospiraceae</taxon>
        <taxon>Leptospirillum</taxon>
    </lineage>
</organism>
<feature type="domain" description="4Fe-4S ferredoxin-type" evidence="4">
    <location>
        <begin position="38"/>
        <end position="63"/>
    </location>
</feature>
<sequence length="81" mass="8699">MIKIVAGGSILLDFARCITCGECEEICPTGVLSVSGEDRDSSCIYCRYCVISCPAAALSVFWRGHTDEIPTGFDQALFSKA</sequence>
<name>A0A7C3QXX2_9BACT</name>
<dbReference type="PANTHER" id="PTHR43122:SF1">
    <property type="entry name" value="IRON-SULFUR-BINDING PROTEIN"/>
    <property type="match status" value="1"/>
</dbReference>
<reference evidence="5" key="1">
    <citation type="journal article" date="2020" name="mSystems">
        <title>Genome- and Community-Level Interaction Insights into Carbon Utilization and Element Cycling Functions of Hydrothermarchaeota in Hydrothermal Sediment.</title>
        <authorList>
            <person name="Zhou Z."/>
            <person name="Liu Y."/>
            <person name="Xu W."/>
            <person name="Pan J."/>
            <person name="Luo Z.H."/>
            <person name="Li M."/>
        </authorList>
    </citation>
    <scope>NUCLEOTIDE SEQUENCE [LARGE SCALE GENOMIC DNA]</scope>
    <source>
        <strain evidence="5">SpSt-902</strain>
    </source>
</reference>
<comment type="caution">
    <text evidence="5">The sequence shown here is derived from an EMBL/GenBank/DDBJ whole genome shotgun (WGS) entry which is preliminary data.</text>
</comment>
<dbReference type="EMBL" id="DTMM01000005">
    <property type="protein sequence ID" value="HFT92374.1"/>
    <property type="molecule type" value="Genomic_DNA"/>
</dbReference>
<gene>
    <name evidence="5" type="ORF">ENX03_00260</name>
</gene>
<proteinExistence type="predicted"/>
<keyword evidence="3" id="KW-0411">Iron-sulfur</keyword>
<dbReference type="GO" id="GO:0051536">
    <property type="term" value="F:iron-sulfur cluster binding"/>
    <property type="evidence" value="ECO:0007669"/>
    <property type="project" value="UniProtKB-KW"/>
</dbReference>
<protein>
    <submittedName>
        <fullName evidence="5">4Fe-4S dicluster domain-containing protein</fullName>
    </submittedName>
</protein>
<dbReference type="InterPro" id="IPR017896">
    <property type="entry name" value="4Fe4S_Fe-S-bd"/>
</dbReference>
<dbReference type="PANTHER" id="PTHR43122">
    <property type="entry name" value="FERREDOXIN SUBUNIT OF PYRUVATE:FLAVODOXIN OXIDOREDUCTASE-RELATED"/>
    <property type="match status" value="1"/>
</dbReference>
<evidence type="ECO:0000256" key="3">
    <source>
        <dbReference type="ARBA" id="ARBA00023014"/>
    </source>
</evidence>
<evidence type="ECO:0000256" key="2">
    <source>
        <dbReference type="ARBA" id="ARBA00023004"/>
    </source>
</evidence>
<feature type="domain" description="4Fe-4S ferredoxin-type" evidence="4">
    <location>
        <begin position="8"/>
        <end position="37"/>
    </location>
</feature>
<dbReference type="GO" id="GO:0046872">
    <property type="term" value="F:metal ion binding"/>
    <property type="evidence" value="ECO:0007669"/>
    <property type="project" value="UniProtKB-KW"/>
</dbReference>
<dbReference type="PROSITE" id="PS00198">
    <property type="entry name" value="4FE4S_FER_1"/>
    <property type="match status" value="2"/>
</dbReference>
<dbReference type="Gene3D" id="3.30.70.20">
    <property type="match status" value="1"/>
</dbReference>
<dbReference type="SUPFAM" id="SSF54862">
    <property type="entry name" value="4Fe-4S ferredoxins"/>
    <property type="match status" value="1"/>
</dbReference>
<dbReference type="AlphaFoldDB" id="A0A7C3QXX2"/>
<dbReference type="Pfam" id="PF00037">
    <property type="entry name" value="Fer4"/>
    <property type="match status" value="2"/>
</dbReference>
<dbReference type="PROSITE" id="PS51379">
    <property type="entry name" value="4FE4S_FER_2"/>
    <property type="match status" value="2"/>
</dbReference>